<accession>X1C022</accession>
<name>X1C022_9ZZZZ</name>
<dbReference type="EMBL" id="BART01018161">
    <property type="protein sequence ID" value="GAG86707.1"/>
    <property type="molecule type" value="Genomic_DNA"/>
</dbReference>
<evidence type="ECO:0000313" key="1">
    <source>
        <dbReference type="EMBL" id="GAG86707.1"/>
    </source>
</evidence>
<protein>
    <submittedName>
        <fullName evidence="1">Uncharacterized protein</fullName>
    </submittedName>
</protein>
<comment type="caution">
    <text evidence="1">The sequence shown here is derived from an EMBL/GenBank/DDBJ whole genome shotgun (WGS) entry which is preliminary data.</text>
</comment>
<dbReference type="AlphaFoldDB" id="X1C022"/>
<proteinExistence type="predicted"/>
<reference evidence="1" key="1">
    <citation type="journal article" date="2014" name="Front. Microbiol.">
        <title>High frequency of phylogenetically diverse reductive dehalogenase-homologous genes in deep subseafloor sedimentary metagenomes.</title>
        <authorList>
            <person name="Kawai M."/>
            <person name="Futagami T."/>
            <person name="Toyoda A."/>
            <person name="Takaki Y."/>
            <person name="Nishi S."/>
            <person name="Hori S."/>
            <person name="Arai W."/>
            <person name="Tsubouchi T."/>
            <person name="Morono Y."/>
            <person name="Uchiyama I."/>
            <person name="Ito T."/>
            <person name="Fujiyama A."/>
            <person name="Inagaki F."/>
            <person name="Takami H."/>
        </authorList>
    </citation>
    <scope>NUCLEOTIDE SEQUENCE</scope>
    <source>
        <strain evidence="1">Expedition CK06-06</strain>
    </source>
</reference>
<gene>
    <name evidence="1" type="ORF">S01H4_34338</name>
</gene>
<organism evidence="1">
    <name type="scientific">marine sediment metagenome</name>
    <dbReference type="NCBI Taxonomy" id="412755"/>
    <lineage>
        <taxon>unclassified sequences</taxon>
        <taxon>metagenomes</taxon>
        <taxon>ecological metagenomes</taxon>
    </lineage>
</organism>
<sequence>MGPTEDNLLNEEGIIKGADFSAGVYTVKDSNGDIIPLTDYVIEGQVREELDRTSTKIADFVITVVALSGTFEPTIPDDVTLLLTQN</sequence>